<keyword evidence="10" id="KW-1185">Reference proteome</keyword>
<protein>
    <submittedName>
        <fullName evidence="9">Exosortase family protein XrtF</fullName>
    </submittedName>
</protein>
<evidence type="ECO:0000256" key="4">
    <source>
        <dbReference type="ARBA" id="ARBA00022692"/>
    </source>
</evidence>
<keyword evidence="4 8" id="KW-0812">Transmembrane</keyword>
<keyword evidence="6 8" id="KW-1133">Transmembrane helix</keyword>
<dbReference type="AlphaFoldDB" id="A0A1W1ZLE3"/>
<dbReference type="STRING" id="1434700.SAMN06296427_10325"/>
<feature type="transmembrane region" description="Helical" evidence="8">
    <location>
        <begin position="163"/>
        <end position="186"/>
    </location>
</feature>
<evidence type="ECO:0000313" key="10">
    <source>
        <dbReference type="Proteomes" id="UP000192393"/>
    </source>
</evidence>
<accession>A0A1W1ZLE3</accession>
<name>A0A1W1ZLE3_9FLAO</name>
<feature type="transmembrane region" description="Helical" evidence="8">
    <location>
        <begin position="96"/>
        <end position="118"/>
    </location>
</feature>
<dbReference type="Proteomes" id="UP000192393">
    <property type="component" value="Unassembled WGS sequence"/>
</dbReference>
<feature type="transmembrane region" description="Helical" evidence="8">
    <location>
        <begin position="125"/>
        <end position="151"/>
    </location>
</feature>
<dbReference type="InterPro" id="IPR026392">
    <property type="entry name" value="Exo/Archaeosortase_dom"/>
</dbReference>
<gene>
    <name evidence="9" type="ORF">SAMN06296427_10325</name>
</gene>
<evidence type="ECO:0000256" key="1">
    <source>
        <dbReference type="ARBA" id="ARBA00004651"/>
    </source>
</evidence>
<evidence type="ECO:0000256" key="5">
    <source>
        <dbReference type="ARBA" id="ARBA00022801"/>
    </source>
</evidence>
<dbReference type="NCBIfam" id="TIGR04128">
    <property type="entry name" value="exoso_Fjoh_1448"/>
    <property type="match status" value="1"/>
</dbReference>
<organism evidence="9 10">
    <name type="scientific">Moheibacter sediminis</name>
    <dbReference type="NCBI Taxonomy" id="1434700"/>
    <lineage>
        <taxon>Bacteria</taxon>
        <taxon>Pseudomonadati</taxon>
        <taxon>Bacteroidota</taxon>
        <taxon>Flavobacteriia</taxon>
        <taxon>Flavobacteriales</taxon>
        <taxon>Weeksellaceae</taxon>
        <taxon>Moheibacter</taxon>
    </lineage>
</organism>
<evidence type="ECO:0000256" key="8">
    <source>
        <dbReference type="SAM" id="Phobius"/>
    </source>
</evidence>
<dbReference type="Pfam" id="PF09721">
    <property type="entry name" value="Exosortase_EpsH"/>
    <property type="match status" value="1"/>
</dbReference>
<dbReference type="InterPro" id="IPR026323">
    <property type="entry name" value="Exosortase-related_prot_XrtF"/>
</dbReference>
<dbReference type="NCBIfam" id="TIGR04178">
    <property type="entry name" value="exo_archaeo"/>
    <property type="match status" value="1"/>
</dbReference>
<evidence type="ECO:0000313" key="9">
    <source>
        <dbReference type="EMBL" id="SMC48861.1"/>
    </source>
</evidence>
<keyword evidence="7 8" id="KW-0472">Membrane</keyword>
<dbReference type="GO" id="GO:0006508">
    <property type="term" value="P:proteolysis"/>
    <property type="evidence" value="ECO:0007669"/>
    <property type="project" value="UniProtKB-KW"/>
</dbReference>
<evidence type="ECO:0000256" key="6">
    <source>
        <dbReference type="ARBA" id="ARBA00022989"/>
    </source>
</evidence>
<evidence type="ECO:0000256" key="7">
    <source>
        <dbReference type="ARBA" id="ARBA00023136"/>
    </source>
</evidence>
<keyword evidence="3" id="KW-0645">Protease</keyword>
<evidence type="ECO:0000256" key="3">
    <source>
        <dbReference type="ARBA" id="ARBA00022670"/>
    </source>
</evidence>
<dbReference type="InterPro" id="IPR019127">
    <property type="entry name" value="Exosortase"/>
</dbReference>
<keyword evidence="5" id="KW-0378">Hydrolase</keyword>
<evidence type="ECO:0000256" key="2">
    <source>
        <dbReference type="ARBA" id="ARBA00022475"/>
    </source>
</evidence>
<comment type="subcellular location">
    <subcellularLocation>
        <location evidence="1">Cell membrane</location>
        <topology evidence="1">Multi-pass membrane protein</topology>
    </subcellularLocation>
</comment>
<sequence length="197" mass="23223">MIKFMINFVFRLKPMKEFKPVLIFLLKFIIAWIAMVGIYNIYLSQYHSENKPDPYSQTVAKWTVGCMNIAGFESYQKDDEMRPWTWIYTEGKRTSYINEGCNAISIMIIFVAFVIAFSTTWKQTILYILGGLIVIQIMNILRISLLNYIFAFHKDYAKMAHDYLFPAILYGTIVILWIVWVKYFALKPKKKSDEQMA</sequence>
<dbReference type="EMBL" id="FWXS01000003">
    <property type="protein sequence ID" value="SMC48861.1"/>
    <property type="molecule type" value="Genomic_DNA"/>
</dbReference>
<reference evidence="10" key="1">
    <citation type="submission" date="2017-04" db="EMBL/GenBank/DDBJ databases">
        <authorList>
            <person name="Varghese N."/>
            <person name="Submissions S."/>
        </authorList>
    </citation>
    <scope>NUCLEOTIDE SEQUENCE [LARGE SCALE GENOMIC DNA]</scope>
    <source>
        <strain evidence="10">CGMCC 1.12708</strain>
    </source>
</reference>
<dbReference type="GO" id="GO:0008233">
    <property type="term" value="F:peptidase activity"/>
    <property type="evidence" value="ECO:0007669"/>
    <property type="project" value="UniProtKB-KW"/>
</dbReference>
<keyword evidence="2" id="KW-1003">Cell membrane</keyword>
<feature type="transmembrane region" description="Helical" evidence="8">
    <location>
        <begin position="21"/>
        <end position="42"/>
    </location>
</feature>
<dbReference type="GO" id="GO:0005886">
    <property type="term" value="C:plasma membrane"/>
    <property type="evidence" value="ECO:0007669"/>
    <property type="project" value="UniProtKB-SubCell"/>
</dbReference>
<proteinExistence type="predicted"/>